<dbReference type="Proteomes" id="UP000664554">
    <property type="component" value="Unassembled WGS sequence"/>
</dbReference>
<dbReference type="PANTHER" id="PTHR30595:SF6">
    <property type="entry name" value="SCHLAFEN ALBA-2 DOMAIN-CONTAINING PROTEIN"/>
    <property type="match status" value="1"/>
</dbReference>
<dbReference type="Pfam" id="PF13749">
    <property type="entry name" value="HATPase_c_4"/>
    <property type="match status" value="1"/>
</dbReference>
<dbReference type="Pfam" id="PF04326">
    <property type="entry name" value="SLFN_AlbA_2"/>
    <property type="match status" value="1"/>
</dbReference>
<dbReference type="Gene3D" id="3.30.950.30">
    <property type="entry name" value="Schlafen, AAA domain"/>
    <property type="match status" value="1"/>
</dbReference>
<dbReference type="InterPro" id="IPR007421">
    <property type="entry name" value="Schlafen_AlbA_2_dom"/>
</dbReference>
<dbReference type="RefSeq" id="WP_207990648.1">
    <property type="nucleotide sequence ID" value="NZ_JAGBKM010000007.1"/>
</dbReference>
<gene>
    <name evidence="2" type="ORF">J3492_05275</name>
</gene>
<sequence>MPNAINQLAELLETNENEVVEFKEAKTQYDFKKLCTYFSALSNEANLKAKDCAWLVFGVNDDKHIVGTQAYSDDAAIDKLKKDVADRMTGRVTFIDVHEVAHPNGRVLLLQIPAAPQGMPIAFDGHYYGRDGSSLGALNLNELETMRAPSQVDWSRHTILDASIDDLDPDAIAFARLRFADKNPKLKEDMKDWDDRKFLDKAKLTIKGQITRAAILLLGKSESEYLINPASAKVTWILKDKDGVEKDYEHFSCPLLLAVDEVFGKVRNLKYRYMQGNTLFPEEVDQYAPYLIRESLNNAIAHQDYTRGGRVSLVEFEDGRLVIKNEGRFIPISVEAVVKDDAPEHRYRNKFLVDAMVNLNMIDTIGSGIKKMFMIQRNKFFPLPEYDLTNNKVEVTIYGKVLDPAYAQKLAQSPDLSLEDIILLDKVQKGKLLDDHEFKYLKNRQLIEGRKPNLHIAKHIAKQTDDMASYIKNKGFDNQYYKDIILQCLEDFGEVKRAVFDEILFEKLPDVLSEQQKKAKVRNLLQSLRRENKITARGKTWKLTDR</sequence>
<organism evidence="2 3">
    <name type="scientific">Psychrobacter coccoides</name>
    <dbReference type="NCBI Taxonomy" id="2818440"/>
    <lineage>
        <taxon>Bacteria</taxon>
        <taxon>Pseudomonadati</taxon>
        <taxon>Pseudomonadota</taxon>
        <taxon>Gammaproteobacteria</taxon>
        <taxon>Moraxellales</taxon>
        <taxon>Moraxellaceae</taxon>
        <taxon>Psychrobacter</taxon>
    </lineage>
</organism>
<dbReference type="PANTHER" id="PTHR30595">
    <property type="entry name" value="GLPR-RELATED TRANSCRIPTIONAL REPRESSOR"/>
    <property type="match status" value="1"/>
</dbReference>
<evidence type="ECO:0000313" key="2">
    <source>
        <dbReference type="EMBL" id="MBO1530622.1"/>
    </source>
</evidence>
<proteinExistence type="predicted"/>
<reference evidence="2 3" key="1">
    <citation type="submission" date="2021-03" db="EMBL/GenBank/DDBJ databases">
        <authorList>
            <person name="Shang D.-D."/>
            <person name="Du Z.-J."/>
            <person name="Chen G.-J."/>
        </authorList>
    </citation>
    <scope>NUCLEOTIDE SEQUENCE [LARGE SCALE GENOMIC DNA]</scope>
    <source>
        <strain evidence="2 3">F1192</strain>
    </source>
</reference>
<comment type="caution">
    <text evidence="2">The sequence shown here is derived from an EMBL/GenBank/DDBJ whole genome shotgun (WGS) entry which is preliminary data.</text>
</comment>
<dbReference type="Gene3D" id="3.30.565.60">
    <property type="match status" value="1"/>
</dbReference>
<feature type="domain" description="Schlafen AlbA-2" evidence="1">
    <location>
        <begin position="16"/>
        <end position="134"/>
    </location>
</feature>
<protein>
    <submittedName>
        <fullName evidence="2">DNA binding domain-containing protein</fullName>
    </submittedName>
</protein>
<evidence type="ECO:0000313" key="3">
    <source>
        <dbReference type="Proteomes" id="UP000664554"/>
    </source>
</evidence>
<dbReference type="InterPro" id="IPR038461">
    <property type="entry name" value="Schlafen_AlbA_2_dom_sf"/>
</dbReference>
<keyword evidence="3" id="KW-1185">Reference proteome</keyword>
<dbReference type="EMBL" id="JAGBKM010000007">
    <property type="protein sequence ID" value="MBO1530622.1"/>
    <property type="molecule type" value="Genomic_DNA"/>
</dbReference>
<evidence type="ECO:0000259" key="1">
    <source>
        <dbReference type="Pfam" id="PF04326"/>
    </source>
</evidence>
<accession>A0ABS3NMH8</accession>
<name>A0ABS3NMH8_9GAMM</name>
<dbReference type="InterPro" id="IPR038475">
    <property type="entry name" value="RecG_C_sf"/>
</dbReference>